<feature type="transmembrane region" description="Helical" evidence="1">
    <location>
        <begin position="77"/>
        <end position="96"/>
    </location>
</feature>
<proteinExistence type="predicted"/>
<evidence type="ECO:0000313" key="3">
    <source>
        <dbReference type="EMBL" id="GAA2410333.1"/>
    </source>
</evidence>
<keyword evidence="1" id="KW-0812">Transmembrane</keyword>
<keyword evidence="1" id="KW-1133">Transmembrane helix</keyword>
<accession>A0ABN3IP65</accession>
<dbReference type="RefSeq" id="WP_344588280.1">
    <property type="nucleotide sequence ID" value="NZ_BAAARW010000006.1"/>
</dbReference>
<evidence type="ECO:0000313" key="4">
    <source>
        <dbReference type="Proteomes" id="UP001501231"/>
    </source>
</evidence>
<evidence type="ECO:0000256" key="1">
    <source>
        <dbReference type="SAM" id="Phobius"/>
    </source>
</evidence>
<keyword evidence="4" id="KW-1185">Reference proteome</keyword>
<keyword evidence="1" id="KW-0472">Membrane</keyword>
<protein>
    <recommendedName>
        <fullName evidence="2">TQO small subunit DoxD domain-containing protein</fullName>
    </recommendedName>
</protein>
<dbReference type="EMBL" id="BAAARW010000006">
    <property type="protein sequence ID" value="GAA2410333.1"/>
    <property type="molecule type" value="Genomic_DNA"/>
</dbReference>
<gene>
    <name evidence="3" type="ORF">GCM10010191_18930</name>
</gene>
<dbReference type="Pfam" id="PF04173">
    <property type="entry name" value="DoxD"/>
    <property type="match status" value="1"/>
</dbReference>
<feature type="transmembrane region" description="Helical" evidence="1">
    <location>
        <begin position="103"/>
        <end position="122"/>
    </location>
</feature>
<dbReference type="Proteomes" id="UP001501231">
    <property type="component" value="Unassembled WGS sequence"/>
</dbReference>
<evidence type="ECO:0000259" key="2">
    <source>
        <dbReference type="Pfam" id="PF04173"/>
    </source>
</evidence>
<reference evidence="3 4" key="1">
    <citation type="journal article" date="2019" name="Int. J. Syst. Evol. Microbiol.">
        <title>The Global Catalogue of Microorganisms (GCM) 10K type strain sequencing project: providing services to taxonomists for standard genome sequencing and annotation.</title>
        <authorList>
            <consortium name="The Broad Institute Genomics Platform"/>
            <consortium name="The Broad Institute Genome Sequencing Center for Infectious Disease"/>
            <person name="Wu L."/>
            <person name="Ma J."/>
        </authorList>
    </citation>
    <scope>NUCLEOTIDE SEQUENCE [LARGE SCALE GENOMIC DNA]</scope>
    <source>
        <strain evidence="3 4">JCM 3325</strain>
    </source>
</reference>
<feature type="transmembrane region" description="Helical" evidence="1">
    <location>
        <begin position="128"/>
        <end position="149"/>
    </location>
</feature>
<dbReference type="InterPro" id="IPR007301">
    <property type="entry name" value="DoxD"/>
</dbReference>
<comment type="caution">
    <text evidence="3">The sequence shown here is derived from an EMBL/GenBank/DDBJ whole genome shotgun (WGS) entry which is preliminary data.</text>
</comment>
<feature type="domain" description="TQO small subunit DoxD" evidence="2">
    <location>
        <begin position="70"/>
        <end position="155"/>
    </location>
</feature>
<name>A0ABN3IP65_9ACTN</name>
<sequence>MTGSSEAADSSTASRAGIAVARVGVGLMWIQNSGWKTPPDFGEDRDEGLYESTRLAVEHEVFAPWAWLVEHVVLPNFTFFGWATLLVEASLGAFLLVGLATRFWALVGVGQSLLITLSVLNAPGEWHWARFLMVLVHVLLFATAAGRFYGLDGVWRPLWQRSSAPAARLLLRAS</sequence>
<organism evidence="3 4">
    <name type="scientific">Actinomadura vinacea</name>
    <dbReference type="NCBI Taxonomy" id="115336"/>
    <lineage>
        <taxon>Bacteria</taxon>
        <taxon>Bacillati</taxon>
        <taxon>Actinomycetota</taxon>
        <taxon>Actinomycetes</taxon>
        <taxon>Streptosporangiales</taxon>
        <taxon>Thermomonosporaceae</taxon>
        <taxon>Actinomadura</taxon>
    </lineage>
</organism>